<dbReference type="SUPFAM" id="SSF48452">
    <property type="entry name" value="TPR-like"/>
    <property type="match status" value="1"/>
</dbReference>
<name>A0A069D0D6_9BACE</name>
<proteinExistence type="inferred from homology"/>
<reference evidence="9 10" key="1">
    <citation type="journal article" date="2015" name="Microbes Environ.">
        <title>Distribution and evolution of nitrogen fixation genes in the phylum bacteroidetes.</title>
        <authorList>
            <person name="Inoue J."/>
            <person name="Oshima K."/>
            <person name="Suda W."/>
            <person name="Sakamoto M."/>
            <person name="Iino T."/>
            <person name="Noda S."/>
            <person name="Hongoh Y."/>
            <person name="Hattori M."/>
            <person name="Ohkuma M."/>
        </authorList>
    </citation>
    <scope>NUCLEOTIDE SEQUENCE [LARGE SCALE GENOMIC DNA]</scope>
    <source>
        <strain evidence="9 10">JCM 15093</strain>
    </source>
</reference>
<dbReference type="EMBL" id="BAJS01000003">
    <property type="protein sequence ID" value="GAK35756.1"/>
    <property type="molecule type" value="Genomic_DNA"/>
</dbReference>
<keyword evidence="5" id="KW-0998">Cell outer membrane</keyword>
<dbReference type="InterPro" id="IPR011990">
    <property type="entry name" value="TPR-like_helical_dom_sf"/>
</dbReference>
<evidence type="ECO:0000256" key="4">
    <source>
        <dbReference type="ARBA" id="ARBA00023136"/>
    </source>
</evidence>
<evidence type="ECO:0000313" key="10">
    <source>
        <dbReference type="Proteomes" id="UP000027601"/>
    </source>
</evidence>
<feature type="chain" id="PRO_5001662227" description="Outer membrane protein" evidence="6">
    <location>
        <begin position="20"/>
        <end position="542"/>
    </location>
</feature>
<dbReference type="InterPro" id="IPR012944">
    <property type="entry name" value="SusD_RagB_dom"/>
</dbReference>
<dbReference type="GO" id="GO:0009279">
    <property type="term" value="C:cell outer membrane"/>
    <property type="evidence" value="ECO:0007669"/>
    <property type="project" value="UniProtKB-SubCell"/>
</dbReference>
<feature type="domain" description="SusD-like N-terminal" evidence="8">
    <location>
        <begin position="31"/>
        <end position="227"/>
    </location>
</feature>
<organism evidence="9 10">
    <name type="scientific">Bacteroides graminisolvens DSM 19988 = JCM 15093</name>
    <dbReference type="NCBI Taxonomy" id="1121097"/>
    <lineage>
        <taxon>Bacteria</taxon>
        <taxon>Pseudomonadati</taxon>
        <taxon>Bacteroidota</taxon>
        <taxon>Bacteroidia</taxon>
        <taxon>Bacteroidales</taxon>
        <taxon>Bacteroidaceae</taxon>
        <taxon>Bacteroides</taxon>
    </lineage>
</organism>
<evidence type="ECO:0000256" key="5">
    <source>
        <dbReference type="ARBA" id="ARBA00023237"/>
    </source>
</evidence>
<dbReference type="OrthoDB" id="618454at2"/>
<dbReference type="Gene3D" id="1.25.40.390">
    <property type="match status" value="1"/>
</dbReference>
<dbReference type="AlphaFoldDB" id="A0A069D0D6"/>
<dbReference type="Pfam" id="PF14322">
    <property type="entry name" value="SusD-like_3"/>
    <property type="match status" value="1"/>
</dbReference>
<sequence length="542" mass="61394">MKQLFIILALFATVTFSSCSDFLEEDVRGQENLDTYFQSEADAEAFLTGCYNAITYHGWWQIENFWILTDMCSDDLWMGNTTQDQSGYISLAHYQGVGQSNGTISNFWQYRYKGILRCNIAIERIPEASILDESKKNRLIAEAKFLRAYFYFELVKNFGGVPIIDGFLMPEEVSGIKRSTAEEVYALIEKDLTEAAAILPQRSELASSDMGRATRGAALGMLGKAYLYQDKFGEAKTTFQTVIDEKEYELMADFGDTWSIDAENNKESLFEVQNAYDETYDLGGSLSIVTGNRSGGDQDGWAWGLPSANLENAFIKAGDAERLKWTIIKNGATEIAGEDHFAELVTAQGDQNGNGTYCVDPAKHKSARINRKFYLPYAKRPENYNQPKVPLNHRIMRYADVLLMYAEACNETNDDVNARTALNQVRKRVNLANVEASGNELRKAIRAERRLELACENHRIYDLRRWTDDNGKKVICNIMGPNGSFVAYNTNQTTADAYEWENQYEPSNKGYTFDENRDLLFPIPLYEITMSSGTIEQNPGWN</sequence>
<dbReference type="eggNOG" id="COG1435">
    <property type="taxonomic scope" value="Bacteria"/>
</dbReference>
<dbReference type="RefSeq" id="WP_024995833.1">
    <property type="nucleotide sequence ID" value="NZ_BAJS01000003.1"/>
</dbReference>
<comment type="similarity">
    <text evidence="2">Belongs to the SusD family.</text>
</comment>
<dbReference type="Pfam" id="PF07980">
    <property type="entry name" value="SusD_RagB"/>
    <property type="match status" value="1"/>
</dbReference>
<comment type="subcellular location">
    <subcellularLocation>
        <location evidence="1">Cell outer membrane</location>
    </subcellularLocation>
</comment>
<keyword evidence="4" id="KW-0472">Membrane</keyword>
<dbReference type="CDD" id="cd08977">
    <property type="entry name" value="SusD"/>
    <property type="match status" value="1"/>
</dbReference>
<dbReference type="InterPro" id="IPR033985">
    <property type="entry name" value="SusD-like_N"/>
</dbReference>
<gene>
    <name evidence="9" type="ORF">JCM15093_879</name>
</gene>
<dbReference type="Proteomes" id="UP000027601">
    <property type="component" value="Unassembled WGS sequence"/>
</dbReference>
<evidence type="ECO:0000259" key="7">
    <source>
        <dbReference type="Pfam" id="PF07980"/>
    </source>
</evidence>
<dbReference type="PROSITE" id="PS51257">
    <property type="entry name" value="PROKAR_LIPOPROTEIN"/>
    <property type="match status" value="1"/>
</dbReference>
<evidence type="ECO:0000256" key="3">
    <source>
        <dbReference type="ARBA" id="ARBA00022729"/>
    </source>
</evidence>
<keyword evidence="10" id="KW-1185">Reference proteome</keyword>
<protein>
    <recommendedName>
        <fullName evidence="11">Outer membrane protein</fullName>
    </recommendedName>
</protein>
<comment type="caution">
    <text evidence="9">The sequence shown here is derived from an EMBL/GenBank/DDBJ whole genome shotgun (WGS) entry which is preliminary data.</text>
</comment>
<evidence type="ECO:0000313" key="9">
    <source>
        <dbReference type="EMBL" id="GAK35756.1"/>
    </source>
</evidence>
<keyword evidence="3 6" id="KW-0732">Signal</keyword>
<feature type="domain" description="RagB/SusD" evidence="7">
    <location>
        <begin position="266"/>
        <end position="541"/>
    </location>
</feature>
<evidence type="ECO:0000256" key="6">
    <source>
        <dbReference type="SAM" id="SignalP"/>
    </source>
</evidence>
<evidence type="ECO:0000256" key="1">
    <source>
        <dbReference type="ARBA" id="ARBA00004442"/>
    </source>
</evidence>
<evidence type="ECO:0000259" key="8">
    <source>
        <dbReference type="Pfam" id="PF14322"/>
    </source>
</evidence>
<feature type="signal peptide" evidence="6">
    <location>
        <begin position="1"/>
        <end position="19"/>
    </location>
</feature>
<evidence type="ECO:0008006" key="11">
    <source>
        <dbReference type="Google" id="ProtNLM"/>
    </source>
</evidence>
<accession>A0A069D0D6</accession>
<evidence type="ECO:0000256" key="2">
    <source>
        <dbReference type="ARBA" id="ARBA00006275"/>
    </source>
</evidence>